<proteinExistence type="predicted"/>
<dbReference type="AlphaFoldDB" id="A0A6J4H1W8"/>
<gene>
    <name evidence="1" type="ORF">AVDCRST_MAG63-55</name>
</gene>
<evidence type="ECO:0000313" key="1">
    <source>
        <dbReference type="EMBL" id="CAA9212763.1"/>
    </source>
</evidence>
<organism evidence="1">
    <name type="scientific">uncultured Armatimonadetes bacterium</name>
    <dbReference type="NCBI Taxonomy" id="157466"/>
    <lineage>
        <taxon>Bacteria</taxon>
        <taxon>Bacillati</taxon>
        <taxon>Armatimonadota</taxon>
        <taxon>environmental samples</taxon>
    </lineage>
</organism>
<sequence>MRKWNKDTIAQEILRRHEVEEDLSYSGMARENLSLLRAATRYFGTWQEAVEFAGLNYDEIRKYKVWTDKRITERIRELHARGEDLSWRHVSLGLDPSLAAAATKKSHFGSWKAALEAAGLNYDDIRRYQDWNDDEVLRRVRDLYAQGKRLNAKTMEQENITLITAARRRFPSWDRALAAAGLDYRGIVMRSPFTRRRNGNVSPGQVAARAADVSAADASAFK</sequence>
<dbReference type="EMBL" id="CADCTO010000008">
    <property type="protein sequence ID" value="CAA9212763.1"/>
    <property type="molecule type" value="Genomic_DNA"/>
</dbReference>
<reference evidence="1" key="1">
    <citation type="submission" date="2020-02" db="EMBL/GenBank/DDBJ databases">
        <authorList>
            <person name="Meier V. D."/>
        </authorList>
    </citation>
    <scope>NUCLEOTIDE SEQUENCE</scope>
    <source>
        <strain evidence="1">AVDCRST_MAG63</strain>
    </source>
</reference>
<accession>A0A6J4H1W8</accession>
<name>A0A6J4H1W8_9BACT</name>
<protein>
    <submittedName>
        <fullName evidence="1">Uncharacterized protein</fullName>
    </submittedName>
</protein>